<dbReference type="GO" id="GO:0019856">
    <property type="term" value="P:pyrimidine nucleobase biosynthetic process"/>
    <property type="evidence" value="ECO:0007669"/>
    <property type="project" value="TreeGrafter"/>
</dbReference>
<protein>
    <recommendedName>
        <fullName evidence="3">CTP synthase (glutamine hydrolyzing)</fullName>
        <ecNumber evidence="3">6.3.4.2</ecNumber>
    </recommendedName>
</protein>
<gene>
    <name evidence="11" type="ORF">LOD99_2409</name>
</gene>
<evidence type="ECO:0000256" key="1">
    <source>
        <dbReference type="ARBA" id="ARBA00005171"/>
    </source>
</evidence>
<dbReference type="InterPro" id="IPR033828">
    <property type="entry name" value="GATase1_CTP_Synthase"/>
</dbReference>
<proteinExistence type="inferred from homology"/>
<keyword evidence="5" id="KW-0547">Nucleotide-binding</keyword>
<dbReference type="Proteomes" id="UP001165289">
    <property type="component" value="Unassembled WGS sequence"/>
</dbReference>
<dbReference type="GO" id="GO:0005737">
    <property type="term" value="C:cytoplasm"/>
    <property type="evidence" value="ECO:0007669"/>
    <property type="project" value="TreeGrafter"/>
</dbReference>
<dbReference type="Gene3D" id="3.40.50.880">
    <property type="match status" value="1"/>
</dbReference>
<evidence type="ECO:0000313" key="12">
    <source>
        <dbReference type="Proteomes" id="UP001165289"/>
    </source>
</evidence>
<keyword evidence="12" id="KW-1185">Reference proteome</keyword>
<evidence type="ECO:0000256" key="6">
    <source>
        <dbReference type="ARBA" id="ARBA00022840"/>
    </source>
</evidence>
<dbReference type="InterPro" id="IPR004468">
    <property type="entry name" value="CTP_synthase"/>
</dbReference>
<keyword evidence="8" id="KW-0665">Pyrimidine biosynthesis</keyword>
<dbReference type="CDD" id="cd01746">
    <property type="entry name" value="GATase1_CTP_Synthase"/>
    <property type="match status" value="1"/>
</dbReference>
<dbReference type="InterPro" id="IPR017926">
    <property type="entry name" value="GATASE"/>
</dbReference>
<dbReference type="GO" id="GO:0003883">
    <property type="term" value="F:CTP synthase activity"/>
    <property type="evidence" value="ECO:0007669"/>
    <property type="project" value="UniProtKB-EC"/>
</dbReference>
<reference evidence="11 12" key="1">
    <citation type="journal article" date="2023" name="BMC Biol.">
        <title>The compact genome of the sponge Oopsacas minuta (Hexactinellida) is lacking key metazoan core genes.</title>
        <authorList>
            <person name="Santini S."/>
            <person name="Schenkelaars Q."/>
            <person name="Jourda C."/>
            <person name="Duchesne M."/>
            <person name="Belahbib H."/>
            <person name="Rocher C."/>
            <person name="Selva M."/>
            <person name="Riesgo A."/>
            <person name="Vervoort M."/>
            <person name="Leys S.P."/>
            <person name="Kodjabachian L."/>
            <person name="Le Bivic A."/>
            <person name="Borchiellini C."/>
            <person name="Claverie J.M."/>
            <person name="Renard E."/>
        </authorList>
    </citation>
    <scope>NUCLEOTIDE SEQUENCE [LARGE SCALE GENOMIC DNA]</scope>
    <source>
        <strain evidence="11">SPO-2</strain>
    </source>
</reference>
<organism evidence="11 12">
    <name type="scientific">Oopsacas minuta</name>
    <dbReference type="NCBI Taxonomy" id="111878"/>
    <lineage>
        <taxon>Eukaryota</taxon>
        <taxon>Metazoa</taxon>
        <taxon>Porifera</taxon>
        <taxon>Hexactinellida</taxon>
        <taxon>Hexasterophora</taxon>
        <taxon>Lyssacinosida</taxon>
        <taxon>Leucopsacidae</taxon>
        <taxon>Oopsacas</taxon>
    </lineage>
</organism>
<evidence type="ECO:0000256" key="2">
    <source>
        <dbReference type="ARBA" id="ARBA00007533"/>
    </source>
</evidence>
<dbReference type="PROSITE" id="PS51273">
    <property type="entry name" value="GATASE_TYPE_1"/>
    <property type="match status" value="1"/>
</dbReference>
<keyword evidence="6" id="KW-0067">ATP-binding</keyword>
<evidence type="ECO:0000256" key="9">
    <source>
        <dbReference type="ARBA" id="ARBA00047781"/>
    </source>
</evidence>
<dbReference type="GO" id="GO:0006241">
    <property type="term" value="P:CTP biosynthetic process"/>
    <property type="evidence" value="ECO:0007669"/>
    <property type="project" value="InterPro"/>
</dbReference>
<dbReference type="GO" id="GO:0005524">
    <property type="term" value="F:ATP binding"/>
    <property type="evidence" value="ECO:0007669"/>
    <property type="project" value="UniProtKB-KW"/>
</dbReference>
<evidence type="ECO:0000313" key="11">
    <source>
        <dbReference type="EMBL" id="KAI6655120.1"/>
    </source>
</evidence>
<accession>A0AAV7K3H4</accession>
<evidence type="ECO:0000256" key="7">
    <source>
        <dbReference type="ARBA" id="ARBA00022962"/>
    </source>
</evidence>
<comment type="caution">
    <text evidence="11">The sequence shown here is derived from an EMBL/GenBank/DDBJ whole genome shotgun (WGS) entry which is preliminary data.</text>
</comment>
<feature type="domain" description="Glutamine amidotransferase" evidence="10">
    <location>
        <begin position="35"/>
        <end position="268"/>
    </location>
</feature>
<evidence type="ECO:0000256" key="5">
    <source>
        <dbReference type="ARBA" id="ARBA00022741"/>
    </source>
</evidence>
<dbReference type="SUPFAM" id="SSF52317">
    <property type="entry name" value="Class I glutamine amidotransferase-like"/>
    <property type="match status" value="1"/>
</dbReference>
<name>A0AAV7K3H4_9METZ</name>
<evidence type="ECO:0000256" key="3">
    <source>
        <dbReference type="ARBA" id="ARBA00012291"/>
    </source>
</evidence>
<dbReference type="EC" id="6.3.4.2" evidence="3"/>
<dbReference type="EMBL" id="JAKMXF010000210">
    <property type="protein sequence ID" value="KAI6655120.1"/>
    <property type="molecule type" value="Genomic_DNA"/>
</dbReference>
<comment type="catalytic activity">
    <reaction evidence="9">
        <text>UTP + L-glutamine + ATP + H2O = CTP + L-glutamate + ADP + phosphate + 2 H(+)</text>
        <dbReference type="Rhea" id="RHEA:26426"/>
        <dbReference type="ChEBI" id="CHEBI:15377"/>
        <dbReference type="ChEBI" id="CHEBI:15378"/>
        <dbReference type="ChEBI" id="CHEBI:29985"/>
        <dbReference type="ChEBI" id="CHEBI:30616"/>
        <dbReference type="ChEBI" id="CHEBI:37563"/>
        <dbReference type="ChEBI" id="CHEBI:43474"/>
        <dbReference type="ChEBI" id="CHEBI:46398"/>
        <dbReference type="ChEBI" id="CHEBI:58359"/>
        <dbReference type="ChEBI" id="CHEBI:456216"/>
        <dbReference type="EC" id="6.3.4.2"/>
    </reaction>
</comment>
<dbReference type="GO" id="GO:0097268">
    <property type="term" value="C:cytoophidium"/>
    <property type="evidence" value="ECO:0007669"/>
    <property type="project" value="TreeGrafter"/>
</dbReference>
<evidence type="ECO:0000256" key="4">
    <source>
        <dbReference type="ARBA" id="ARBA00022598"/>
    </source>
</evidence>
<dbReference type="InterPro" id="IPR029062">
    <property type="entry name" value="Class_I_gatase-like"/>
</dbReference>
<comment type="similarity">
    <text evidence="2">Belongs to the CTP synthase family.</text>
</comment>
<dbReference type="PANTHER" id="PTHR11550">
    <property type="entry name" value="CTP SYNTHASE"/>
    <property type="match status" value="1"/>
</dbReference>
<dbReference type="GO" id="GO:0042802">
    <property type="term" value="F:identical protein binding"/>
    <property type="evidence" value="ECO:0007669"/>
    <property type="project" value="TreeGrafter"/>
</dbReference>
<dbReference type="FunFam" id="3.40.50.880:FF:000005">
    <property type="entry name" value="CTP synthase"/>
    <property type="match status" value="1"/>
</dbReference>
<keyword evidence="4" id="KW-0436">Ligase</keyword>
<sequence length="307" mass="35132">MESSFFFAQWQNLTLRQESPLPEIHIALVGKYTRLQDSYLSVSKAIQHAALYCKRKARLHYIQADLLEETARDIDPVKFHDSWQTMCSSQALIVPGGFGQRGTEGMITAINWARTHDMPFLGVCLGMQLAAVEFARNKLGLADANSSELQPESSNHIIIEMPEFNPVTKGGTMRLGKRRTIFTNKEDSVLWKLYGKPDVIDERHRHRYEINPEYVTKLESEGMQFVGCDIDTHQRMEIMELKGHYYFVGCQYHPEYLTRPLKPSPPYLGLILAATHKLSSYFAQGNRTHSPSNSLQSSDFISWPLEF</sequence>
<comment type="pathway">
    <text evidence="1">Pyrimidine metabolism; CTP biosynthesis via de novo pathway; CTP from UDP: step 2/2.</text>
</comment>
<dbReference type="AlphaFoldDB" id="A0AAV7K3H4"/>
<evidence type="ECO:0000259" key="10">
    <source>
        <dbReference type="Pfam" id="PF00117"/>
    </source>
</evidence>
<dbReference type="Pfam" id="PF00117">
    <property type="entry name" value="GATase"/>
    <property type="match status" value="1"/>
</dbReference>
<keyword evidence="7" id="KW-0315">Glutamine amidotransferase</keyword>
<dbReference type="PANTHER" id="PTHR11550:SF0">
    <property type="entry name" value="CTP SYNTHASE-RELATED"/>
    <property type="match status" value="1"/>
</dbReference>
<evidence type="ECO:0000256" key="8">
    <source>
        <dbReference type="ARBA" id="ARBA00022975"/>
    </source>
</evidence>